<dbReference type="Gene3D" id="4.10.60.10">
    <property type="entry name" value="Zinc finger, CCHC-type"/>
    <property type="match status" value="1"/>
</dbReference>
<dbReference type="SMART" id="SM00343">
    <property type="entry name" value="ZnF_C2HC"/>
    <property type="match status" value="1"/>
</dbReference>
<dbReference type="Pfam" id="PF00626">
    <property type="entry name" value="Gelsolin"/>
    <property type="match status" value="3"/>
</dbReference>
<dbReference type="InterPro" id="IPR036875">
    <property type="entry name" value="Znf_CCHC_sf"/>
</dbReference>
<dbReference type="CDD" id="cd11289">
    <property type="entry name" value="gelsolin_S2_like"/>
    <property type="match status" value="1"/>
</dbReference>
<dbReference type="GO" id="GO:0051015">
    <property type="term" value="F:actin filament binding"/>
    <property type="evidence" value="ECO:0007669"/>
    <property type="project" value="InterPro"/>
</dbReference>
<evidence type="ECO:0000256" key="2">
    <source>
        <dbReference type="PROSITE-ProRule" id="PRU00047"/>
    </source>
</evidence>
<dbReference type="Pfam" id="PF00098">
    <property type="entry name" value="zf-CCHC"/>
    <property type="match status" value="1"/>
</dbReference>
<dbReference type="InterPro" id="IPR029006">
    <property type="entry name" value="ADF-H/Gelsolin-like_dom_sf"/>
</dbReference>
<dbReference type="Pfam" id="PF22936">
    <property type="entry name" value="Pol_BBD"/>
    <property type="match status" value="1"/>
</dbReference>
<reference evidence="5 6" key="1">
    <citation type="journal article" date="2017" name="BMC Biol.">
        <title>Genomic innovations, transcriptional plasticity and gene loss underlying the evolution and divergence of two highly polyphagous and invasive Helicoverpa pest species.</title>
        <authorList>
            <person name="Pearce S.L."/>
            <person name="Clarke D.F."/>
            <person name="East P.D."/>
            <person name="Elfekih S."/>
            <person name="Gordon K.H."/>
            <person name="Jermiin L.S."/>
            <person name="McGaughran A."/>
            <person name="Oakeshott J.G."/>
            <person name="Papanikolaou A."/>
            <person name="Perera O.P."/>
            <person name="Rane R.V."/>
            <person name="Richards S."/>
            <person name="Tay W.T."/>
            <person name="Walsh T.K."/>
            <person name="Anderson A."/>
            <person name="Anderson C.J."/>
            <person name="Asgari S."/>
            <person name="Board P.G."/>
            <person name="Bretschneider A."/>
            <person name="Campbell P.M."/>
            <person name="Chertemps T."/>
            <person name="Christeller J.T."/>
            <person name="Coppin C.W."/>
            <person name="Downes S.J."/>
            <person name="Duan G."/>
            <person name="Farnsworth C.A."/>
            <person name="Good R.T."/>
            <person name="Han L.B."/>
            <person name="Han Y.C."/>
            <person name="Hatje K."/>
            <person name="Horne I."/>
            <person name="Huang Y.P."/>
            <person name="Hughes D.S."/>
            <person name="Jacquin-Joly E."/>
            <person name="James W."/>
            <person name="Jhangiani S."/>
            <person name="Kollmar M."/>
            <person name="Kuwar S.S."/>
            <person name="Li S."/>
            <person name="Liu N.Y."/>
            <person name="Maibeche M.T."/>
            <person name="Miller J.R."/>
            <person name="Montagne N."/>
            <person name="Perry T."/>
            <person name="Qu J."/>
            <person name="Song S.V."/>
            <person name="Sutton G.G."/>
            <person name="Vogel H."/>
            <person name="Walenz B.P."/>
            <person name="Xu W."/>
            <person name="Zhang H.J."/>
            <person name="Zou Z."/>
            <person name="Batterham P."/>
            <person name="Edwards O.R."/>
            <person name="Feyereisen R."/>
            <person name="Gibbs R.A."/>
            <person name="Heckel D.G."/>
            <person name="McGrath A."/>
            <person name="Robin C."/>
            <person name="Scherer S.E."/>
            <person name="Worley K.C."/>
            <person name="Wu Y.D."/>
        </authorList>
    </citation>
    <scope>NUCLEOTIDE SEQUENCE [LARGE SCALE GENOMIC DNA]</scope>
    <source>
        <strain evidence="5">Harm_GR_Male_#8</strain>
        <tissue evidence="5">Whole organism</tissue>
    </source>
</reference>
<feature type="domain" description="CCHC-type" evidence="4">
    <location>
        <begin position="232"/>
        <end position="246"/>
    </location>
</feature>
<dbReference type="EMBL" id="KZ149957">
    <property type="protein sequence ID" value="PZC76449.1"/>
    <property type="molecule type" value="Genomic_DNA"/>
</dbReference>
<dbReference type="SUPFAM" id="SSF55753">
    <property type="entry name" value="Actin depolymerizing proteins"/>
    <property type="match status" value="4"/>
</dbReference>
<dbReference type="AlphaFoldDB" id="A0A2W1BN17"/>
<dbReference type="PROSITE" id="PS50158">
    <property type="entry name" value="ZF_CCHC"/>
    <property type="match status" value="1"/>
</dbReference>
<sequence>MATIKIDRLTGDNYDTWKIHMRAILIKNDLWDFVSGSSPKPPISDSKYAEWSKLDKKAEADILLAVSPSELAALDGLESSKAIWDKLKSMYQSSGPARKASLLKRLVLTRMQEDDDLKKHIADFFDAVKKLKEIGLIVIDELLAILLLYSLPDSFAMFRTAMESRDDLPSTETLKVKIIEDYEARKSKTTTDEGAMFVKRINKNYRRFNVKNNEQTTHTHSQRNNTVSSVDCHRCGRRGHLAKDCRTKTKFIKHRQSAQNIENRGDERESTTLLTEEALLGRKNNAIWCIDSGCTAHMCNERKFIQDFTEVNSELNLANSERTQITGTGKVKLSVDTGSEERKINIEKVFYVPDLRTNLMSVAIMTDHGFEVRFRKNDAIVVDENNKIHMRADRIGNLYHVRMSDNYACNIETVNNSMDMWHQRLGHLNERDLKSMVNNGLVHGITFKDGEKLSQCEVYYKEKGKPKGKFDSRSKLGIFVGYDIQSKAYRIHDPTTKKIIITRDVKFMNETAFRHEYKEILDEEEGIDEEEVQIELNTNNKRKETFENRKNDATPGSSYDKSEPKRGRGRPRMIRTGQAGRPRKEYHTVEETDKESDEWLSAGIATVEQDFEPVPVPASHHGNFYSGDSYIVLSTTGDASRLSLDIHFWLGSKSTQDERGSAAVLTVNLDDEQFHAMLCFLSSTTGDASRLSWDIHFWLGSKSTQDERGSAAVLTVNLDDEQFHGAAVQHREVQGYESKLFLDYFQPAIRYLDGGHASGFNHVTINEGAEKRLFQIKGKRNVRVRQVDVSFASLNKGDCFVLDVNHEIYLYVGDNAKSVERLKAITVANQIRDQDHNGRASIEIIDADSRDSDFEKFFEALGSGDKDSVAEATEGGDDEEFEKGASTEVSLSEISDSSGSIKITKLEPPLTKDLLNTKECYILDTGSYSGIYVWVGRESNDKEKSEAMKKAEQYLKWHNYPEWVPVTRIPEGVEPTAFKQNFQEWQ</sequence>
<accession>A0A2W1BN17</accession>
<name>A0A2W1BN17_HELAM</name>
<dbReference type="SUPFAM" id="SSF57756">
    <property type="entry name" value="Retrovirus zinc finger-like domains"/>
    <property type="match status" value="1"/>
</dbReference>
<keyword evidence="1" id="KW-0677">Repeat</keyword>
<dbReference type="Proteomes" id="UP000249218">
    <property type="component" value="Unassembled WGS sequence"/>
</dbReference>
<dbReference type="Gene3D" id="3.40.20.10">
    <property type="entry name" value="Severin"/>
    <property type="match status" value="4"/>
</dbReference>
<dbReference type="InterPro" id="IPR007123">
    <property type="entry name" value="Gelsolin-like_dom"/>
</dbReference>
<feature type="region of interest" description="Disordered" evidence="3">
    <location>
        <begin position="536"/>
        <end position="597"/>
    </location>
</feature>
<dbReference type="InterPro" id="IPR057670">
    <property type="entry name" value="SH3_retrovirus"/>
</dbReference>
<dbReference type="GO" id="GO:0003676">
    <property type="term" value="F:nucleic acid binding"/>
    <property type="evidence" value="ECO:0007669"/>
    <property type="project" value="InterPro"/>
</dbReference>
<dbReference type="CDD" id="cd11292">
    <property type="entry name" value="gelsolin_S3_like"/>
    <property type="match status" value="1"/>
</dbReference>
<dbReference type="SMART" id="SM00262">
    <property type="entry name" value="GEL"/>
    <property type="match status" value="3"/>
</dbReference>
<keyword evidence="2" id="KW-0479">Metal-binding</keyword>
<feature type="compositionally biased region" description="Basic and acidic residues" evidence="3">
    <location>
        <begin position="582"/>
        <end position="591"/>
    </location>
</feature>
<dbReference type="PANTHER" id="PTHR11977:SF123">
    <property type="entry name" value="GELSOLIN"/>
    <property type="match status" value="1"/>
</dbReference>
<dbReference type="PANTHER" id="PTHR11977">
    <property type="entry name" value="VILLIN"/>
    <property type="match status" value="1"/>
</dbReference>
<feature type="region of interest" description="Disordered" evidence="3">
    <location>
        <begin position="866"/>
        <end position="889"/>
    </location>
</feature>
<dbReference type="Pfam" id="PF25597">
    <property type="entry name" value="SH3_retrovirus"/>
    <property type="match status" value="1"/>
</dbReference>
<dbReference type="GO" id="GO:0005546">
    <property type="term" value="F:phosphatidylinositol-4,5-bisphosphate binding"/>
    <property type="evidence" value="ECO:0007669"/>
    <property type="project" value="TreeGrafter"/>
</dbReference>
<dbReference type="GO" id="GO:0008154">
    <property type="term" value="P:actin polymerization or depolymerization"/>
    <property type="evidence" value="ECO:0007669"/>
    <property type="project" value="TreeGrafter"/>
</dbReference>
<evidence type="ECO:0000313" key="5">
    <source>
        <dbReference type="EMBL" id="PZC76449.1"/>
    </source>
</evidence>
<dbReference type="InterPro" id="IPR001878">
    <property type="entry name" value="Znf_CCHC"/>
</dbReference>
<organism evidence="5 6">
    <name type="scientific">Helicoverpa armigera</name>
    <name type="common">Cotton bollworm</name>
    <name type="synonym">Heliothis armigera</name>
    <dbReference type="NCBI Taxonomy" id="29058"/>
    <lineage>
        <taxon>Eukaryota</taxon>
        <taxon>Metazoa</taxon>
        <taxon>Ecdysozoa</taxon>
        <taxon>Arthropoda</taxon>
        <taxon>Hexapoda</taxon>
        <taxon>Insecta</taxon>
        <taxon>Pterygota</taxon>
        <taxon>Neoptera</taxon>
        <taxon>Endopterygota</taxon>
        <taxon>Lepidoptera</taxon>
        <taxon>Glossata</taxon>
        <taxon>Ditrysia</taxon>
        <taxon>Noctuoidea</taxon>
        <taxon>Noctuidae</taxon>
        <taxon>Heliothinae</taxon>
        <taxon>Helicoverpa</taxon>
    </lineage>
</organism>
<dbReference type="GO" id="GO:0008270">
    <property type="term" value="F:zinc ion binding"/>
    <property type="evidence" value="ECO:0007669"/>
    <property type="project" value="UniProtKB-KW"/>
</dbReference>
<dbReference type="GO" id="GO:0051014">
    <property type="term" value="P:actin filament severing"/>
    <property type="evidence" value="ECO:0007669"/>
    <property type="project" value="TreeGrafter"/>
</dbReference>
<dbReference type="GO" id="GO:0005737">
    <property type="term" value="C:cytoplasm"/>
    <property type="evidence" value="ECO:0007669"/>
    <property type="project" value="TreeGrafter"/>
</dbReference>
<keyword evidence="6" id="KW-1185">Reference proteome</keyword>
<keyword evidence="2" id="KW-0862">Zinc</keyword>
<gene>
    <name evidence="5" type="primary">HaOG204540</name>
    <name evidence="5" type="ORF">B5X24_HaOG204540</name>
</gene>
<evidence type="ECO:0000256" key="3">
    <source>
        <dbReference type="SAM" id="MobiDB-lite"/>
    </source>
</evidence>
<dbReference type="InterPro" id="IPR054722">
    <property type="entry name" value="PolX-like_BBD"/>
</dbReference>
<evidence type="ECO:0000313" key="6">
    <source>
        <dbReference type="Proteomes" id="UP000249218"/>
    </source>
</evidence>
<dbReference type="InterPro" id="IPR007122">
    <property type="entry name" value="Villin/Gelsolin"/>
</dbReference>
<dbReference type="OrthoDB" id="6375767at2759"/>
<proteinExistence type="predicted"/>
<dbReference type="Pfam" id="PF14223">
    <property type="entry name" value="Retrotran_gag_2"/>
    <property type="match status" value="1"/>
</dbReference>
<protein>
    <recommendedName>
        <fullName evidence="4">CCHC-type domain-containing protein</fullName>
    </recommendedName>
</protein>
<dbReference type="GO" id="GO:0051016">
    <property type="term" value="P:barbed-end actin filament capping"/>
    <property type="evidence" value="ECO:0007669"/>
    <property type="project" value="TreeGrafter"/>
</dbReference>
<keyword evidence="2" id="KW-0863">Zinc-finger</keyword>
<evidence type="ECO:0000256" key="1">
    <source>
        <dbReference type="ARBA" id="ARBA00022737"/>
    </source>
</evidence>
<feature type="compositionally biased region" description="Basic and acidic residues" evidence="3">
    <location>
        <begin position="541"/>
        <end position="552"/>
    </location>
</feature>
<dbReference type="GO" id="GO:0015629">
    <property type="term" value="C:actin cytoskeleton"/>
    <property type="evidence" value="ECO:0007669"/>
    <property type="project" value="TreeGrafter"/>
</dbReference>
<evidence type="ECO:0000259" key="4">
    <source>
        <dbReference type="PROSITE" id="PS50158"/>
    </source>
</evidence>